<gene>
    <name evidence="1" type="ORF">PhaeoP36_01289</name>
</gene>
<dbReference type="SUPFAM" id="SSF53901">
    <property type="entry name" value="Thiolase-like"/>
    <property type="match status" value="1"/>
</dbReference>
<reference evidence="1 2" key="3">
    <citation type="journal article" date="2017" name="Int. J. Syst. Evol. Microbiol.">
        <title>Adaptation of Surface-Associated Bacteria to the Open Ocean: A Genomically Distinct Subpopulation of Phaeobacter gallaeciensis Colonizes Pacific Mesozooplankton.</title>
        <authorList>
            <person name="Freese H.M."/>
            <person name="Methner A."/>
            <person name="Overmann J."/>
        </authorList>
    </citation>
    <scope>NUCLEOTIDE SEQUENCE [LARGE SCALE GENOMIC DNA]</scope>
    <source>
        <strain evidence="1 2">P36</strain>
    </source>
</reference>
<protein>
    <recommendedName>
        <fullName evidence="3">Beta-ketoacyl synthase N-terminal domain-containing protein</fullName>
    </recommendedName>
</protein>
<dbReference type="Gene3D" id="3.40.47.10">
    <property type="match status" value="1"/>
</dbReference>
<keyword evidence="2" id="KW-1185">Reference proteome</keyword>
<accession>A0ABM6PCH9</accession>
<evidence type="ECO:0008006" key="3">
    <source>
        <dbReference type="Google" id="ProtNLM"/>
    </source>
</evidence>
<dbReference type="Proteomes" id="UP000218891">
    <property type="component" value="Chromosome"/>
</dbReference>
<reference evidence="1 2" key="1">
    <citation type="journal article" date="2017" name="Front. Microbiol.">
        <title>Phaeobacter piscinae sp. nov., a species of the Roseobacter group and potential aquaculture probiont.</title>
        <authorList>
            <person name="Sonnenschein E.C."/>
            <person name="Phippen C.B.W."/>
            <person name="Nielsen K.F."/>
            <person name="Mateiu R.V."/>
            <person name="Melchiorsen J."/>
            <person name="Gram L."/>
            <person name="Overmann J."/>
            <person name="Freese H.M."/>
        </authorList>
    </citation>
    <scope>NUCLEOTIDE SEQUENCE [LARGE SCALE GENOMIC DNA]</scope>
    <source>
        <strain evidence="1 2">P36</strain>
    </source>
</reference>
<dbReference type="InterPro" id="IPR016039">
    <property type="entry name" value="Thiolase-like"/>
</dbReference>
<reference evidence="1 2" key="4">
    <citation type="journal article" date="2018" name="Environ. Microbiol. Rep.">
        <title>Phylogenetic distribution of roseobacticides in the Roseobacter group and their effect on microalgae.</title>
        <authorList>
            <person name="Sonnenschein E.C."/>
            <person name="Phippen C.B."/>
            <person name="Bentzon-Tilia M."/>
            <person name="Rasmussen S.A."/>
            <person name="Nielsen K.F."/>
            <person name="Gram L."/>
        </authorList>
    </citation>
    <scope>NUCLEOTIDE SEQUENCE [LARGE SCALE GENOMIC DNA]</scope>
    <source>
        <strain evidence="1 2">P36</strain>
    </source>
</reference>
<dbReference type="RefSeq" id="WP_040168853.1">
    <property type="nucleotide sequence ID" value="NZ_CP010643.1"/>
</dbReference>
<proteinExistence type="predicted"/>
<reference evidence="1 2" key="2">
    <citation type="journal article" date="2017" name="Genome Biol. Evol.">
        <title>Trajectories and Drivers of Genome Evolution in Surface-Associated Marine Phaeobacter.</title>
        <authorList>
            <person name="Freese H.M."/>
            <person name="Sikorski J."/>
            <person name="Bunk B."/>
            <person name="Scheuner C."/>
            <person name="Meier-Kolthoff J.P."/>
            <person name="Sproer C."/>
            <person name="Gram L."/>
            <person name="Overmann J."/>
        </authorList>
    </citation>
    <scope>NUCLEOTIDE SEQUENCE [LARGE SCALE GENOMIC DNA]</scope>
    <source>
        <strain evidence="1 2">P36</strain>
    </source>
</reference>
<evidence type="ECO:0000313" key="2">
    <source>
        <dbReference type="Proteomes" id="UP000218891"/>
    </source>
</evidence>
<dbReference type="EMBL" id="CP010643">
    <property type="protein sequence ID" value="ATG35440.1"/>
    <property type="molecule type" value="Genomic_DNA"/>
</dbReference>
<evidence type="ECO:0000313" key="1">
    <source>
        <dbReference type="EMBL" id="ATG35440.1"/>
    </source>
</evidence>
<sequence length="291" mass="32067">MSLRIVPDSLICREFGGLEPADPNWLRELDYWEDYNARFFRANGKTYQPGDSNVETWLTADDRAPYAAMTRELLDELSGRMDLSDIDLVLLAHWLPDIHLGTSVTNFALHHLGVQGGFGFAISDRGLTAPLFAMHCAARYLSADRRKALVLTMDQKHLLYRSPVVEALDPVNSAAAMVLEHDASQGMSYTGYRRMALADQDTPWEAVAEFCAAQGQVPEDVCLIAPPELLACAEHQGPSRAQSAQLLSTAPFAALKDAQASTSCNAYLLLTLERHAVSAVMIRSDEMRLVA</sequence>
<name>A0ABM6PCH9_9RHOB</name>
<organism evidence="1 2">
    <name type="scientific">Phaeobacter piscinae</name>
    <dbReference type="NCBI Taxonomy" id="1580596"/>
    <lineage>
        <taxon>Bacteria</taxon>
        <taxon>Pseudomonadati</taxon>
        <taxon>Pseudomonadota</taxon>
        <taxon>Alphaproteobacteria</taxon>
        <taxon>Rhodobacterales</taxon>
        <taxon>Roseobacteraceae</taxon>
        <taxon>Phaeobacter</taxon>
    </lineage>
</organism>